<dbReference type="PANTHER" id="PTHR47332:SF2">
    <property type="entry name" value="SET-6"/>
    <property type="match status" value="1"/>
</dbReference>
<keyword evidence="3" id="KW-1185">Reference proteome</keyword>
<organism evidence="2 3">
    <name type="scientific">Macrophomina phaseolina</name>
    <dbReference type="NCBI Taxonomy" id="35725"/>
    <lineage>
        <taxon>Eukaryota</taxon>
        <taxon>Fungi</taxon>
        <taxon>Dikarya</taxon>
        <taxon>Ascomycota</taxon>
        <taxon>Pezizomycotina</taxon>
        <taxon>Dothideomycetes</taxon>
        <taxon>Dothideomycetes incertae sedis</taxon>
        <taxon>Botryosphaeriales</taxon>
        <taxon>Botryosphaeriaceae</taxon>
        <taxon>Macrophomina</taxon>
    </lineage>
</organism>
<reference evidence="2 3" key="1">
    <citation type="journal article" date="2021" name="Nat. Commun.">
        <title>Genetic determinants of endophytism in the Arabidopsis root mycobiome.</title>
        <authorList>
            <person name="Mesny F."/>
            <person name="Miyauchi S."/>
            <person name="Thiergart T."/>
            <person name="Pickel B."/>
            <person name="Atanasova L."/>
            <person name="Karlsson M."/>
            <person name="Huettel B."/>
            <person name="Barry K.W."/>
            <person name="Haridas S."/>
            <person name="Chen C."/>
            <person name="Bauer D."/>
            <person name="Andreopoulos W."/>
            <person name="Pangilinan J."/>
            <person name="LaButti K."/>
            <person name="Riley R."/>
            <person name="Lipzen A."/>
            <person name="Clum A."/>
            <person name="Drula E."/>
            <person name="Henrissat B."/>
            <person name="Kohler A."/>
            <person name="Grigoriev I.V."/>
            <person name="Martin F.M."/>
            <person name="Hacquard S."/>
        </authorList>
    </citation>
    <scope>NUCLEOTIDE SEQUENCE [LARGE SCALE GENOMIC DNA]</scope>
    <source>
        <strain evidence="2 3">MPI-SDFR-AT-0080</strain>
    </source>
</reference>
<sequence>TTQIHPSLRTAVPLPGRGLGTLAAAPIPRGARLVVDAPVLAATARQTLNEAVLRAALVDAYANQLDEGQRARVRGLAADARALEKWLAVFAEEEGVRRGWGADGHADADADGLALAVPEKARLMAAWETNCFGVADGECDQGWVAVLAPDAARLNHSCVPNAVFAWNEAVGAIVVQSIREVCEGEEVVIAYVDVAGDGEKRREALRRGYGF</sequence>
<name>A0ABQ8GDV3_9PEZI</name>
<accession>A0ABQ8GDV3</accession>
<dbReference type="Proteomes" id="UP000774617">
    <property type="component" value="Unassembled WGS sequence"/>
</dbReference>
<dbReference type="CDD" id="cd20071">
    <property type="entry name" value="SET_SMYD"/>
    <property type="match status" value="1"/>
</dbReference>
<dbReference type="PANTHER" id="PTHR47332">
    <property type="entry name" value="SET DOMAIN-CONTAINING PROTEIN 5"/>
    <property type="match status" value="1"/>
</dbReference>
<dbReference type="InterPro" id="IPR046341">
    <property type="entry name" value="SET_dom_sf"/>
</dbReference>
<dbReference type="InterPro" id="IPR001214">
    <property type="entry name" value="SET_dom"/>
</dbReference>
<feature type="non-terminal residue" evidence="2">
    <location>
        <position position="1"/>
    </location>
</feature>
<evidence type="ECO:0000259" key="1">
    <source>
        <dbReference type="Pfam" id="PF00856"/>
    </source>
</evidence>
<feature type="non-terminal residue" evidence="2">
    <location>
        <position position="211"/>
    </location>
</feature>
<dbReference type="Gene3D" id="2.170.270.10">
    <property type="entry name" value="SET domain"/>
    <property type="match status" value="1"/>
</dbReference>
<feature type="domain" description="SET" evidence="1">
    <location>
        <begin position="18"/>
        <end position="191"/>
    </location>
</feature>
<evidence type="ECO:0000313" key="2">
    <source>
        <dbReference type="EMBL" id="KAH7050280.1"/>
    </source>
</evidence>
<dbReference type="InterPro" id="IPR053185">
    <property type="entry name" value="SET_domain_protein"/>
</dbReference>
<comment type="caution">
    <text evidence="2">The sequence shown here is derived from an EMBL/GenBank/DDBJ whole genome shotgun (WGS) entry which is preliminary data.</text>
</comment>
<dbReference type="EMBL" id="JAGTJR010000013">
    <property type="protein sequence ID" value="KAH7050280.1"/>
    <property type="molecule type" value="Genomic_DNA"/>
</dbReference>
<protein>
    <recommendedName>
        <fullName evidence="1">SET domain-containing protein</fullName>
    </recommendedName>
</protein>
<dbReference type="SUPFAM" id="SSF82199">
    <property type="entry name" value="SET domain"/>
    <property type="match status" value="1"/>
</dbReference>
<evidence type="ECO:0000313" key="3">
    <source>
        <dbReference type="Proteomes" id="UP000774617"/>
    </source>
</evidence>
<gene>
    <name evidence="2" type="ORF">B0J12DRAFT_542123</name>
</gene>
<proteinExistence type="predicted"/>
<dbReference type="Pfam" id="PF00856">
    <property type="entry name" value="SET"/>
    <property type="match status" value="1"/>
</dbReference>